<keyword evidence="4" id="KW-1185">Reference proteome</keyword>
<feature type="transmembrane region" description="Helical" evidence="2">
    <location>
        <begin position="17"/>
        <end position="42"/>
    </location>
</feature>
<dbReference type="PROSITE" id="PS00018">
    <property type="entry name" value="EF_HAND_1"/>
    <property type="match status" value="1"/>
</dbReference>
<keyword evidence="2" id="KW-1133">Transmembrane helix</keyword>
<dbReference type="KEGG" id="hara:AArcS_0852"/>
<keyword evidence="3" id="KW-0966">Cell projection</keyword>
<feature type="region of interest" description="Disordered" evidence="1">
    <location>
        <begin position="1251"/>
        <end position="1298"/>
    </location>
</feature>
<gene>
    <name evidence="3" type="ORF">AArcS_0852</name>
</gene>
<feature type="compositionally biased region" description="Acidic residues" evidence="1">
    <location>
        <begin position="1274"/>
        <end position="1285"/>
    </location>
</feature>
<proteinExistence type="predicted"/>
<evidence type="ECO:0000313" key="4">
    <source>
        <dbReference type="Proteomes" id="UP000663586"/>
    </source>
</evidence>
<organism evidence="3 4">
    <name type="scientific">Natranaeroarchaeum sulfidigenes</name>
    <dbReference type="NCBI Taxonomy" id="2784880"/>
    <lineage>
        <taxon>Archaea</taxon>
        <taxon>Methanobacteriati</taxon>
        <taxon>Methanobacteriota</taxon>
        <taxon>Stenosarchaea group</taxon>
        <taxon>Halobacteria</taxon>
        <taxon>Halobacteriales</taxon>
        <taxon>Natronoarchaeaceae</taxon>
        <taxon>Natranaeroarchaeum</taxon>
    </lineage>
</organism>
<dbReference type="InterPro" id="IPR018247">
    <property type="entry name" value="EF_Hand_1_Ca_BS"/>
</dbReference>
<dbReference type="Gene3D" id="2.160.20.110">
    <property type="match status" value="1"/>
</dbReference>
<dbReference type="Pfam" id="PF23960">
    <property type="entry name" value="DUF7289"/>
    <property type="match status" value="1"/>
</dbReference>
<evidence type="ECO:0000256" key="2">
    <source>
        <dbReference type="SAM" id="Phobius"/>
    </source>
</evidence>
<dbReference type="InterPro" id="IPR055713">
    <property type="entry name" value="DUF7289"/>
</dbReference>
<protein>
    <submittedName>
        <fullName evidence="3">Putative pilin/flagellin</fullName>
    </submittedName>
</protein>
<evidence type="ECO:0000313" key="3">
    <source>
        <dbReference type="EMBL" id="QSG02076.1"/>
    </source>
</evidence>
<evidence type="ECO:0000256" key="1">
    <source>
        <dbReference type="SAM" id="MobiDB-lite"/>
    </source>
</evidence>
<dbReference type="Proteomes" id="UP000663586">
    <property type="component" value="Chromosome"/>
</dbReference>
<keyword evidence="2" id="KW-0812">Transmembrane</keyword>
<keyword evidence="2" id="KW-0472">Membrane</keyword>
<dbReference type="EMBL" id="CP064786">
    <property type="protein sequence ID" value="QSG02076.1"/>
    <property type="molecule type" value="Genomic_DNA"/>
</dbReference>
<reference evidence="3" key="1">
    <citation type="submission" date="2020-11" db="EMBL/GenBank/DDBJ databases">
        <title>Carbohydrate-dependent, anaerobic sulfur respiration: A novel catabolism in halophilic archaea.</title>
        <authorList>
            <person name="Sorokin D.Y."/>
            <person name="Messina E."/>
            <person name="Smedile F."/>
            <person name="La Cono V."/>
            <person name="Hallsworth J.E."/>
            <person name="Yakimov M.M."/>
        </authorList>
    </citation>
    <scope>NUCLEOTIDE SEQUENCE</scope>
    <source>
        <strain evidence="3">AArc-S</strain>
    </source>
</reference>
<keyword evidence="3" id="KW-0969">Cilium</keyword>
<feature type="compositionally biased region" description="Acidic residues" evidence="1">
    <location>
        <begin position="1252"/>
        <end position="1264"/>
    </location>
</feature>
<accession>A0A897MV90</accession>
<sequence>MNWDSITLRKDRGITPVVAVILLVGLVLMSATLTVLAGMSLMETIEDQQDFEEAETDMQTIQSELHAASTSQDAFNSFVSTNEDVRVGGDATVMLESGGEKAEIPLQSLVRDTDTGHVTLEGGGIFRTQDGHTTISSPPDIRIDDEGIDIQLSGFDGEAGHSSDELRIETGPEIDLDEDTQDDLDTVIDEFVDPDEDPKLELTVESEHAEAWERHFQNQDASVWSITTDLDDDEVEATIYRGDGEDGILIKTDDGYGLDTPNNHVVETNDNQIFADPLLINAEDDAVTPEMELSVCETDGTLLEDERVAYDDELSPDEEVVVGANNNEWLRIDDDGNVDNSGNAFFNPRSNGDRALDLTEGERYEYRIETDPGEQDHEGWFYYTDTNDIDGGFVFEEVQTETVDGEIRIRADITNIDDSSDTQDIELEIEGVADPIMRDGLDLDQGETETVGWQLDESSFPEGEYDFTLSTESVIGGDEVEYDGTVTAPNAVEAFRITDDLGVPEDDWIGENPHIVSSEDDVTIKAEITNQYPEQETQDITLDIDGEPQSDTKETTLDSGESKEVELTVDDLDGSDSGELYEYTIATEDDELDEAGAFLVVDEPSEFEITGHEIDGAIKAGSPLSVNVDIDNQGPADEQFVLLTDFDDQFVDSNEVEIDNRGTANDVSLTWGEVVPADDGAITVTTATDSQTIAEPDDIDPFVDIKDVSIDGPIEQGESATVDVDITTTGDAPDDHVLQLNDSGETETVVSDLDDGEGTVSFEYDTDADVITHRLHLETYDQANNVVDAEADEVLVVERDGPVCGDVDYEQDEDDFYLIETVDQLQCINEHGLDENYRLANDIDAHGTEYWNPQLFGEEQGFEPIGSESSDFTGTLDGDGNEIRGLSIDRPSEDGVGLIGVAGLDNNQNQGSVGDGAYVERLRLSDIDVAGNKEVGGLAGNFAGTVEDVSVEGTVTADEQRAAIVVGRANNADLSNRIVAVGEVTGGSTGAEVDRGIGAIVGRPSWYTTVDTGYAQADVTGPENVGGLMGTSSRYASEFEQMYFVGDVTATNNPDTAGAITGLIEDPPRGAGGEDVFDSSVYWETSATDDAWGSVDPGAQFTDDMQERSDEMMQGFDVNQDDKLGDLDFEEDHEDNPWVAIPGDYPRFAWELAAEGQFEVDINEDESTTSVTAGEEVDVSTTITSRYADRDEDATETQTITLIGPDGDIVASEEVTIDSTLGTDEEVDRTITWPTSIQDEGDGQELTVRTEDDQEDTITVDIDEPERGVGSSDPDVDGGDIDIGDDIGSGDVEDIDLEDEIDIGVDVIEIS</sequence>
<name>A0A897MV90_9EURY</name>
<keyword evidence="3" id="KW-0282">Flagellum</keyword>